<dbReference type="EMBL" id="HBUF01166200">
    <property type="protein sequence ID" value="CAG6651182.1"/>
    <property type="molecule type" value="Transcribed_RNA"/>
</dbReference>
<sequence length="113" mass="12953">MVVGEPMTAPSIFPRRMLLTLFGFSSECRFAASYTAYARQRFLVGQMKSVIRCPRSYLSGYTHLDQMGNPATLVYFMFPRVHFGPAREKLARSWIGGVYTVHRVYSIRCQGCR</sequence>
<organism evidence="1">
    <name type="scientific">Cacopsylla melanoneura</name>
    <dbReference type="NCBI Taxonomy" id="428564"/>
    <lineage>
        <taxon>Eukaryota</taxon>
        <taxon>Metazoa</taxon>
        <taxon>Ecdysozoa</taxon>
        <taxon>Arthropoda</taxon>
        <taxon>Hexapoda</taxon>
        <taxon>Insecta</taxon>
        <taxon>Pterygota</taxon>
        <taxon>Neoptera</taxon>
        <taxon>Paraneoptera</taxon>
        <taxon>Hemiptera</taxon>
        <taxon>Sternorrhyncha</taxon>
        <taxon>Psylloidea</taxon>
        <taxon>Psyllidae</taxon>
        <taxon>Psyllinae</taxon>
        <taxon>Cacopsylla</taxon>
    </lineage>
</organism>
<dbReference type="EMBL" id="HBUF01166201">
    <property type="protein sequence ID" value="CAG6651183.1"/>
    <property type="molecule type" value="Transcribed_RNA"/>
</dbReference>
<accession>A0A8D8W8Q2</accession>
<name>A0A8D8W8Q2_9HEMI</name>
<dbReference type="EMBL" id="HBUF01166202">
    <property type="protein sequence ID" value="CAG6651184.1"/>
    <property type="molecule type" value="Transcribed_RNA"/>
</dbReference>
<proteinExistence type="predicted"/>
<dbReference type="AlphaFoldDB" id="A0A8D8W8Q2"/>
<reference evidence="1" key="1">
    <citation type="submission" date="2021-05" db="EMBL/GenBank/DDBJ databases">
        <authorList>
            <person name="Alioto T."/>
            <person name="Alioto T."/>
            <person name="Gomez Garrido J."/>
        </authorList>
    </citation>
    <scope>NUCLEOTIDE SEQUENCE</scope>
</reference>
<protein>
    <submittedName>
        <fullName evidence="1">Uncharacterized protein</fullName>
    </submittedName>
</protein>
<evidence type="ECO:0000313" key="1">
    <source>
        <dbReference type="EMBL" id="CAG6651182.1"/>
    </source>
</evidence>